<dbReference type="Proteomes" id="UP000760819">
    <property type="component" value="Unassembled WGS sequence"/>
</dbReference>
<organism evidence="2 3">
    <name type="scientific">Candidatus Dojkabacteria bacterium</name>
    <dbReference type="NCBI Taxonomy" id="2099670"/>
    <lineage>
        <taxon>Bacteria</taxon>
        <taxon>Candidatus Dojkabacteria</taxon>
    </lineage>
</organism>
<dbReference type="EMBL" id="JAGQLI010000052">
    <property type="protein sequence ID" value="MCA9378980.1"/>
    <property type="molecule type" value="Genomic_DNA"/>
</dbReference>
<reference evidence="2" key="1">
    <citation type="submission" date="2020-04" db="EMBL/GenBank/DDBJ databases">
        <authorList>
            <person name="Zhang T."/>
        </authorList>
    </citation>
    <scope>NUCLEOTIDE SEQUENCE</scope>
    <source>
        <strain evidence="2">HKST-UBA12</strain>
    </source>
</reference>
<comment type="caution">
    <text evidence="2">The sequence shown here is derived from an EMBL/GenBank/DDBJ whole genome shotgun (WGS) entry which is preliminary data.</text>
</comment>
<dbReference type="AlphaFoldDB" id="A0A955L087"/>
<dbReference type="Gene3D" id="3.40.50.300">
    <property type="entry name" value="P-loop containing nucleotide triphosphate hydrolases"/>
    <property type="match status" value="1"/>
</dbReference>
<feature type="non-terminal residue" evidence="2">
    <location>
        <position position="1"/>
    </location>
</feature>
<feature type="domain" description="TraD/TraG TraM recognition site" evidence="1">
    <location>
        <begin position="212"/>
        <end position="285"/>
    </location>
</feature>
<name>A0A955L087_9BACT</name>
<dbReference type="PANTHER" id="PTHR30121">
    <property type="entry name" value="UNCHARACTERIZED PROTEIN YJGR-RELATED"/>
    <property type="match status" value="1"/>
</dbReference>
<dbReference type="InterPro" id="IPR027417">
    <property type="entry name" value="P-loop_NTPase"/>
</dbReference>
<sequence length="388" mass="44156">ILERVPPERVEDVVYFNPADTARPIGLNMLEFYSPEQKTFVINEMLNIFDKLYDLRQTGGPIFEQYMRNSILLQMEDVESGNTLMEISRILSDTGYRKYKLSKAKNPEVVQFWTQQAEKAGGDASLQNVVPYVTSKLTTFVSNDIMRPIIAQQKSTIDFRWAMDNQKILLINLSKGKIGDLNAYLLGMVIVGKILAATLSREDMDRSQRKPYYLYIDEFQNFLTDSIVTILSEARKYQLSLNIAHQFLGQLNRKGGDTMIRDAIFGNVGTRVVMRVGIEDAEFLKKDFEPQFAAADLTKQPNQHAYVKLLVDGKYPPPFSITTTDDVPYAMRGEGNKELANTIKQISRLKFGRDREVVEQEIRDRSKFVAEVKEEKKGGLFGGGGLPF</sequence>
<accession>A0A955L087</accession>
<dbReference type="InterPro" id="IPR051162">
    <property type="entry name" value="T4SS_component"/>
</dbReference>
<dbReference type="InterPro" id="IPR032689">
    <property type="entry name" value="TraG-D_C"/>
</dbReference>
<protein>
    <submittedName>
        <fullName evidence="2">TraM recognition domain-containing protein</fullName>
    </submittedName>
</protein>
<dbReference type="CDD" id="cd01127">
    <property type="entry name" value="TrwB_TraG_TraD_VirD4"/>
    <property type="match status" value="1"/>
</dbReference>
<dbReference type="PANTHER" id="PTHR30121:SF6">
    <property type="entry name" value="SLR6007 PROTEIN"/>
    <property type="match status" value="1"/>
</dbReference>
<proteinExistence type="predicted"/>
<evidence type="ECO:0000313" key="3">
    <source>
        <dbReference type="Proteomes" id="UP000760819"/>
    </source>
</evidence>
<reference evidence="2" key="2">
    <citation type="journal article" date="2021" name="Microbiome">
        <title>Successional dynamics and alternative stable states in a saline activated sludge microbial community over 9 years.</title>
        <authorList>
            <person name="Wang Y."/>
            <person name="Ye J."/>
            <person name="Ju F."/>
            <person name="Liu L."/>
            <person name="Boyd J.A."/>
            <person name="Deng Y."/>
            <person name="Parks D.H."/>
            <person name="Jiang X."/>
            <person name="Yin X."/>
            <person name="Woodcroft B.J."/>
            <person name="Tyson G.W."/>
            <person name="Hugenholtz P."/>
            <person name="Polz M.F."/>
            <person name="Zhang T."/>
        </authorList>
    </citation>
    <scope>NUCLEOTIDE SEQUENCE</scope>
    <source>
        <strain evidence="2">HKST-UBA12</strain>
    </source>
</reference>
<evidence type="ECO:0000259" key="1">
    <source>
        <dbReference type="Pfam" id="PF12696"/>
    </source>
</evidence>
<dbReference type="SUPFAM" id="SSF52540">
    <property type="entry name" value="P-loop containing nucleoside triphosphate hydrolases"/>
    <property type="match status" value="1"/>
</dbReference>
<dbReference type="Pfam" id="PF12696">
    <property type="entry name" value="TraG-D_C"/>
    <property type="match status" value="1"/>
</dbReference>
<gene>
    <name evidence="2" type="ORF">KC640_00990</name>
</gene>
<evidence type="ECO:0000313" key="2">
    <source>
        <dbReference type="EMBL" id="MCA9378980.1"/>
    </source>
</evidence>